<dbReference type="Gene3D" id="3.40.50.300">
    <property type="entry name" value="P-loop containing nucleotide triphosphate hydrolases"/>
    <property type="match status" value="1"/>
</dbReference>
<dbReference type="AlphaFoldDB" id="A0A1M5HRC7"/>
<evidence type="ECO:0000313" key="1">
    <source>
        <dbReference type="EMBL" id="SHG18487.1"/>
    </source>
</evidence>
<dbReference type="PANTHER" id="PTHR39206:SF1">
    <property type="entry name" value="SLL8004 PROTEIN"/>
    <property type="match status" value="1"/>
</dbReference>
<protein>
    <submittedName>
        <fullName evidence="1">Predicted ABC-type ATPase</fullName>
    </submittedName>
</protein>
<dbReference type="EMBL" id="FQUO01000020">
    <property type="protein sequence ID" value="SHG18487.1"/>
    <property type="molecule type" value="Genomic_DNA"/>
</dbReference>
<dbReference type="InterPro" id="IPR027417">
    <property type="entry name" value="P-loop_NTPase"/>
</dbReference>
<dbReference type="SUPFAM" id="SSF52540">
    <property type="entry name" value="P-loop containing nucleoside triphosphate hydrolases"/>
    <property type="match status" value="1"/>
</dbReference>
<evidence type="ECO:0000313" key="2">
    <source>
        <dbReference type="Proteomes" id="UP000184368"/>
    </source>
</evidence>
<dbReference type="Proteomes" id="UP000184368">
    <property type="component" value="Unassembled WGS sequence"/>
</dbReference>
<accession>A0A1M5HRC7</accession>
<gene>
    <name evidence="1" type="ORF">SAMN05444008_12025</name>
</gene>
<name>A0A1M5HRC7_9BACT</name>
<proteinExistence type="predicted"/>
<sequence>MDFSSVPSSPKQPRLRVFAGPNGSGKSTIIEVVKAFTHNGKPVDLGYYINADEIAASLRKGDFSFAAYDLSFSIDAFTLFAQASGLLSDEFSADDLAKAYSVDNAGQVKLETPAVDERLAQLLARFLREELLRHGKRFSFETVFSHESNLDIMRRAAAAGYKVYLYFVATESPEINKYRVALRVLKGGHNVDPVKIEQRYYRALELLSEAVPLCHRTYFYDNSKDRIADIAWEPLVAQVSTTNGEQEFEQVGDSLPKWVETYYLKKL</sequence>
<dbReference type="PANTHER" id="PTHR39206">
    <property type="entry name" value="SLL8004 PROTEIN"/>
    <property type="match status" value="1"/>
</dbReference>
<organism evidence="1 2">
    <name type="scientific">Cnuella takakiae</name>
    <dbReference type="NCBI Taxonomy" id="1302690"/>
    <lineage>
        <taxon>Bacteria</taxon>
        <taxon>Pseudomonadati</taxon>
        <taxon>Bacteroidota</taxon>
        <taxon>Chitinophagia</taxon>
        <taxon>Chitinophagales</taxon>
        <taxon>Chitinophagaceae</taxon>
        <taxon>Cnuella</taxon>
    </lineage>
</organism>
<keyword evidence="2" id="KW-1185">Reference proteome</keyword>
<reference evidence="1 2" key="1">
    <citation type="submission" date="2016-11" db="EMBL/GenBank/DDBJ databases">
        <authorList>
            <person name="Jaros S."/>
            <person name="Januszkiewicz K."/>
            <person name="Wedrychowicz H."/>
        </authorList>
    </citation>
    <scope>NUCLEOTIDE SEQUENCE [LARGE SCALE GENOMIC DNA]</scope>
    <source>
        <strain evidence="1 2">DSM 26897</strain>
    </source>
</reference>
<dbReference type="STRING" id="1302690.BUE76_00035"/>